<evidence type="ECO:0000313" key="3">
    <source>
        <dbReference type="Proteomes" id="UP000540989"/>
    </source>
</evidence>
<protein>
    <recommendedName>
        <fullName evidence="4">Permease</fullName>
    </recommendedName>
</protein>
<organism evidence="2 3">
    <name type="scientific">Granulicella aggregans</name>
    <dbReference type="NCBI Taxonomy" id="474949"/>
    <lineage>
        <taxon>Bacteria</taxon>
        <taxon>Pseudomonadati</taxon>
        <taxon>Acidobacteriota</taxon>
        <taxon>Terriglobia</taxon>
        <taxon>Terriglobales</taxon>
        <taxon>Acidobacteriaceae</taxon>
        <taxon>Granulicella</taxon>
    </lineage>
</organism>
<comment type="caution">
    <text evidence="2">The sequence shown here is derived from an EMBL/GenBank/DDBJ whole genome shotgun (WGS) entry which is preliminary data.</text>
</comment>
<dbReference type="Proteomes" id="UP000540989">
    <property type="component" value="Unassembled WGS sequence"/>
</dbReference>
<dbReference type="AlphaFoldDB" id="A0A7W8E2F5"/>
<evidence type="ECO:0000256" key="1">
    <source>
        <dbReference type="SAM" id="Phobius"/>
    </source>
</evidence>
<evidence type="ECO:0000313" key="2">
    <source>
        <dbReference type="EMBL" id="MBB5056134.1"/>
    </source>
</evidence>
<proteinExistence type="predicted"/>
<sequence length="101" mass="11347">MLPAVFNPRQKSLIRGNILVLSSLLAAFPLSGFPHNRATPYLVIPTLLAIAGTVDTVRCIRRRWSFYHAGVILCIYMDLMALTLILVFLLYPYALWMSGAH</sequence>
<evidence type="ECO:0008006" key="4">
    <source>
        <dbReference type="Google" id="ProtNLM"/>
    </source>
</evidence>
<reference evidence="2 3" key="1">
    <citation type="submission" date="2020-08" db="EMBL/GenBank/DDBJ databases">
        <title>Genomic Encyclopedia of Type Strains, Phase IV (KMG-V): Genome sequencing to study the core and pangenomes of soil and plant-associated prokaryotes.</title>
        <authorList>
            <person name="Whitman W."/>
        </authorList>
    </citation>
    <scope>NUCLEOTIDE SEQUENCE [LARGE SCALE GENOMIC DNA]</scope>
    <source>
        <strain evidence="2 3">M8UP14</strain>
    </source>
</reference>
<feature type="transmembrane region" description="Helical" evidence="1">
    <location>
        <begin position="12"/>
        <end position="32"/>
    </location>
</feature>
<accession>A0A7W8E2F5</accession>
<keyword evidence="1" id="KW-0812">Transmembrane</keyword>
<keyword evidence="3" id="KW-1185">Reference proteome</keyword>
<dbReference type="RefSeq" id="WP_184213822.1">
    <property type="nucleotide sequence ID" value="NZ_JACHIP010000001.1"/>
</dbReference>
<keyword evidence="1" id="KW-1133">Transmembrane helix</keyword>
<keyword evidence="1" id="KW-0472">Membrane</keyword>
<dbReference type="EMBL" id="JACHIP010000001">
    <property type="protein sequence ID" value="MBB5056134.1"/>
    <property type="molecule type" value="Genomic_DNA"/>
</dbReference>
<feature type="transmembrane region" description="Helical" evidence="1">
    <location>
        <begin position="69"/>
        <end position="91"/>
    </location>
</feature>
<feature type="transmembrane region" description="Helical" evidence="1">
    <location>
        <begin position="38"/>
        <end position="57"/>
    </location>
</feature>
<gene>
    <name evidence="2" type="ORF">HDF16_000803</name>
</gene>
<name>A0A7W8E2F5_9BACT</name>